<dbReference type="Pfam" id="PF07669">
    <property type="entry name" value="Eco57I"/>
    <property type="match status" value="1"/>
</dbReference>
<accession>A0A2T4PYH2</accession>
<dbReference type="GO" id="GO:0009307">
    <property type="term" value="P:DNA restriction-modification system"/>
    <property type="evidence" value="ECO:0007669"/>
    <property type="project" value="UniProtKB-KW"/>
</dbReference>
<dbReference type="InterPro" id="IPR050953">
    <property type="entry name" value="N4_N6_ade-DNA_methylase"/>
</dbReference>
<dbReference type="GO" id="GO:0009007">
    <property type="term" value="F:site-specific DNA-methyltransferase (adenine-specific) activity"/>
    <property type="evidence" value="ECO:0007669"/>
    <property type="project" value="UniProtKB-EC"/>
</dbReference>
<dbReference type="GO" id="GO:0003677">
    <property type="term" value="F:DNA binding"/>
    <property type="evidence" value="ECO:0007669"/>
    <property type="project" value="UniProtKB-KW"/>
</dbReference>
<keyword evidence="2 9" id="KW-0489">Methyltransferase</keyword>
<dbReference type="AlphaFoldDB" id="A0A2T4PYH2"/>
<proteinExistence type="predicted"/>
<organism evidence="9 10">
    <name type="scientific">Staphylococcus warneri</name>
    <dbReference type="NCBI Taxonomy" id="1292"/>
    <lineage>
        <taxon>Bacteria</taxon>
        <taxon>Bacillati</taxon>
        <taxon>Bacillota</taxon>
        <taxon>Bacilli</taxon>
        <taxon>Bacillales</taxon>
        <taxon>Staphylococcaceae</taxon>
        <taxon>Staphylococcus</taxon>
    </lineage>
</organism>
<dbReference type="InterPro" id="IPR002052">
    <property type="entry name" value="DNA_methylase_N6_adenine_CS"/>
</dbReference>
<dbReference type="EC" id="2.1.1.72" evidence="1"/>
<evidence type="ECO:0000313" key="9">
    <source>
        <dbReference type="EMBL" id="PTI50097.1"/>
    </source>
</evidence>
<dbReference type="InterPro" id="IPR029063">
    <property type="entry name" value="SAM-dependent_MTases_sf"/>
</dbReference>
<evidence type="ECO:0000256" key="7">
    <source>
        <dbReference type="ARBA" id="ARBA00047942"/>
    </source>
</evidence>
<evidence type="ECO:0000256" key="4">
    <source>
        <dbReference type="ARBA" id="ARBA00022691"/>
    </source>
</evidence>
<keyword evidence="3 9" id="KW-0808">Transferase</keyword>
<keyword evidence="4" id="KW-0949">S-adenosyl-L-methionine</keyword>
<evidence type="ECO:0000256" key="3">
    <source>
        <dbReference type="ARBA" id="ARBA00022679"/>
    </source>
</evidence>
<dbReference type="GO" id="GO:0032259">
    <property type="term" value="P:methylation"/>
    <property type="evidence" value="ECO:0007669"/>
    <property type="project" value="UniProtKB-KW"/>
</dbReference>
<comment type="catalytic activity">
    <reaction evidence="7">
        <text>a 2'-deoxyadenosine in DNA + S-adenosyl-L-methionine = an N(6)-methyl-2'-deoxyadenosine in DNA + S-adenosyl-L-homocysteine + H(+)</text>
        <dbReference type="Rhea" id="RHEA:15197"/>
        <dbReference type="Rhea" id="RHEA-COMP:12418"/>
        <dbReference type="Rhea" id="RHEA-COMP:12419"/>
        <dbReference type="ChEBI" id="CHEBI:15378"/>
        <dbReference type="ChEBI" id="CHEBI:57856"/>
        <dbReference type="ChEBI" id="CHEBI:59789"/>
        <dbReference type="ChEBI" id="CHEBI:90615"/>
        <dbReference type="ChEBI" id="CHEBI:90616"/>
        <dbReference type="EC" id="2.1.1.72"/>
    </reaction>
</comment>
<evidence type="ECO:0000256" key="6">
    <source>
        <dbReference type="ARBA" id="ARBA00023125"/>
    </source>
</evidence>
<sequence length="457" mass="53564">MKNIKKKVNLVISNYNLVSRGNVIDFIKSNPENLSYLELSRIAETVNNKKQETAAFYTSMDMIDYMESSLPEFNKDIIRILEPSVGIGHLLEVLQKKYRLQKKVIIDVVDIDSESLEICKLLNNYRTYNSNIEINYINKDFLEIEFNTKYDLIIGNPPFLSKNKVSKWSKYETIFDDKVTKNLAGLFMKKSIDLSSNILLIMPKYFLHNPDFRLIRDKCKKQAIKNIIDFGEKGFEGVLIETLAILINTIERPNVTETYSVTLNKRNVYPQEKITDDSFPNWLIYRNEFFDNISNKMEKDIFNVYRDRSITNKVLNGDMGSEKVRVLKSRNIKRDGSGLIDIDGYDAYISKDELKRHDVKKYLNRDDVYLSPNMTYYPRVIRKPANCVTNGSVAILENKTMNKIKQEHLDFWNSEEFNQYYAIARNYSTRSLNIDRNSVFYFGLYDYKGVGYNDQKK</sequence>
<dbReference type="EMBL" id="PZEV01000038">
    <property type="protein sequence ID" value="PTI50097.1"/>
    <property type="molecule type" value="Genomic_DNA"/>
</dbReference>
<dbReference type="Gene3D" id="3.40.50.150">
    <property type="entry name" value="Vaccinia Virus protein VP39"/>
    <property type="match status" value="1"/>
</dbReference>
<dbReference type="RefSeq" id="WP_107532259.1">
    <property type="nucleotide sequence ID" value="NZ_PZEV01000038.1"/>
</dbReference>
<comment type="caution">
    <text evidence="9">The sequence shown here is derived from an EMBL/GenBank/DDBJ whole genome shotgun (WGS) entry which is preliminary data.</text>
</comment>
<dbReference type="PRINTS" id="PR00507">
    <property type="entry name" value="N12N6MTFRASE"/>
</dbReference>
<evidence type="ECO:0000256" key="2">
    <source>
        <dbReference type="ARBA" id="ARBA00022603"/>
    </source>
</evidence>
<feature type="domain" description="Type II methyltransferase M.TaqI-like" evidence="8">
    <location>
        <begin position="127"/>
        <end position="233"/>
    </location>
</feature>
<protein>
    <recommendedName>
        <fullName evidence="1">site-specific DNA-methyltransferase (adenine-specific)</fullName>
        <ecNumber evidence="1">2.1.1.72</ecNumber>
    </recommendedName>
</protein>
<dbReference type="PANTHER" id="PTHR33841:SF6">
    <property type="entry name" value="TYPE II METHYLTRANSFERASE M.HINDII"/>
    <property type="match status" value="1"/>
</dbReference>
<keyword evidence="6" id="KW-0238">DNA-binding</keyword>
<dbReference type="PANTHER" id="PTHR33841">
    <property type="entry name" value="DNA METHYLTRANSFERASE YEEA-RELATED"/>
    <property type="match status" value="1"/>
</dbReference>
<evidence type="ECO:0000259" key="8">
    <source>
        <dbReference type="Pfam" id="PF07669"/>
    </source>
</evidence>
<gene>
    <name evidence="9" type="ORF">BU085_10095</name>
</gene>
<dbReference type="Proteomes" id="UP000240717">
    <property type="component" value="Unassembled WGS sequence"/>
</dbReference>
<dbReference type="CDD" id="cd02440">
    <property type="entry name" value="AdoMet_MTases"/>
    <property type="match status" value="1"/>
</dbReference>
<dbReference type="SUPFAM" id="SSF53335">
    <property type="entry name" value="S-adenosyl-L-methionine-dependent methyltransferases"/>
    <property type="match status" value="1"/>
</dbReference>
<dbReference type="PROSITE" id="PS00092">
    <property type="entry name" value="N6_MTASE"/>
    <property type="match status" value="1"/>
</dbReference>
<evidence type="ECO:0000313" key="10">
    <source>
        <dbReference type="Proteomes" id="UP000240717"/>
    </source>
</evidence>
<evidence type="ECO:0000256" key="1">
    <source>
        <dbReference type="ARBA" id="ARBA00011900"/>
    </source>
</evidence>
<name>A0A2T4PYH2_STAWA</name>
<evidence type="ECO:0000256" key="5">
    <source>
        <dbReference type="ARBA" id="ARBA00022747"/>
    </source>
</evidence>
<dbReference type="InterPro" id="IPR011639">
    <property type="entry name" value="MethylTrfase_TaqI-like_dom"/>
</dbReference>
<reference evidence="9 10" key="1">
    <citation type="journal article" date="2016" name="Front. Microbiol.">
        <title>Comprehensive Phylogenetic Analysis of Bovine Non-aureus Staphylococci Species Based on Whole-Genome Sequencing.</title>
        <authorList>
            <person name="Naushad S."/>
            <person name="Barkema H.W."/>
            <person name="Luby C."/>
            <person name="Condas L.A."/>
            <person name="Nobrega D.B."/>
            <person name="Carson D.A."/>
            <person name="De Buck J."/>
        </authorList>
    </citation>
    <scope>NUCLEOTIDE SEQUENCE [LARGE SCALE GENOMIC DNA]</scope>
    <source>
        <strain evidence="9 10">SNUC 2993</strain>
    </source>
</reference>
<keyword evidence="5" id="KW-0680">Restriction system</keyword>